<evidence type="ECO:0000313" key="3">
    <source>
        <dbReference type="Proteomes" id="UP000543030"/>
    </source>
</evidence>
<comment type="caution">
    <text evidence="2">The sequence shown here is derived from an EMBL/GenBank/DDBJ whole genome shotgun (WGS) entry which is preliminary data.</text>
</comment>
<dbReference type="InterPro" id="IPR029082">
    <property type="entry name" value="Imm35"/>
</dbReference>
<feature type="domain" description="Immunity protein 35" evidence="1">
    <location>
        <begin position="7"/>
        <end position="74"/>
    </location>
</feature>
<name>A0A840RFQ5_9NEIS</name>
<dbReference type="Pfam" id="PF15567">
    <property type="entry name" value="Imm35"/>
    <property type="match status" value="1"/>
</dbReference>
<protein>
    <recommendedName>
        <fullName evidence="1">Immunity protein 35 domain-containing protein</fullName>
    </recommendedName>
</protein>
<accession>A0A840RFQ5</accession>
<gene>
    <name evidence="2" type="ORF">HNQ50_001919</name>
</gene>
<organism evidence="2 3">
    <name type="scientific">Silvimonas terrae</name>
    <dbReference type="NCBI Taxonomy" id="300266"/>
    <lineage>
        <taxon>Bacteria</taxon>
        <taxon>Pseudomonadati</taxon>
        <taxon>Pseudomonadota</taxon>
        <taxon>Betaproteobacteria</taxon>
        <taxon>Neisseriales</taxon>
        <taxon>Chitinibacteraceae</taxon>
        <taxon>Silvimonas</taxon>
    </lineage>
</organism>
<dbReference type="EMBL" id="JACHHN010000003">
    <property type="protein sequence ID" value="MBB5191196.1"/>
    <property type="molecule type" value="Genomic_DNA"/>
</dbReference>
<proteinExistence type="predicted"/>
<evidence type="ECO:0000313" key="2">
    <source>
        <dbReference type="EMBL" id="MBB5191196.1"/>
    </source>
</evidence>
<dbReference type="RefSeq" id="WP_184099869.1">
    <property type="nucleotide sequence ID" value="NZ_JACHHN010000003.1"/>
</dbReference>
<sequence length="177" mass="19347">MSRTAETAKKAAECFLQGDLADMASEVSIIDAQTQEFPAGWVYFYQASKFLETNDVHYALVGNAPVFIPRAAGAGWFLNYHRSLDEAMSAYEYCGDPNALANAEIDLLGWRADAEKIQATQIVRAKSGWPLGASKQAIDSCLDRHRVKIPMTSVAAAQECVSELDRIGFNATVSYGK</sequence>
<dbReference type="AlphaFoldDB" id="A0A840RFQ5"/>
<keyword evidence="3" id="KW-1185">Reference proteome</keyword>
<reference evidence="2 3" key="1">
    <citation type="submission" date="2020-08" db="EMBL/GenBank/DDBJ databases">
        <title>Genomic Encyclopedia of Type Strains, Phase IV (KMG-IV): sequencing the most valuable type-strain genomes for metagenomic binning, comparative biology and taxonomic classification.</title>
        <authorList>
            <person name="Goeker M."/>
        </authorList>
    </citation>
    <scope>NUCLEOTIDE SEQUENCE [LARGE SCALE GENOMIC DNA]</scope>
    <source>
        <strain evidence="2 3">DSM 18233</strain>
    </source>
</reference>
<evidence type="ECO:0000259" key="1">
    <source>
        <dbReference type="Pfam" id="PF15567"/>
    </source>
</evidence>
<dbReference type="Proteomes" id="UP000543030">
    <property type="component" value="Unassembled WGS sequence"/>
</dbReference>